<comment type="subcellular location">
    <subcellularLocation>
        <location evidence="1">Secreted</location>
    </subcellularLocation>
</comment>
<dbReference type="OrthoDB" id="10043511at2759"/>
<keyword evidence="6" id="KW-1185">Reference proteome</keyword>
<dbReference type="PANTHER" id="PTHR14905">
    <property type="entry name" value="NG37"/>
    <property type="match status" value="1"/>
</dbReference>
<evidence type="ECO:0000256" key="1">
    <source>
        <dbReference type="ARBA" id="ARBA00004613"/>
    </source>
</evidence>
<feature type="domain" description="Hemicentin-1-like von Willebrand factor A" evidence="4">
    <location>
        <begin position="140"/>
        <end position="199"/>
    </location>
</feature>
<evidence type="ECO:0000256" key="3">
    <source>
        <dbReference type="ARBA" id="ARBA00022729"/>
    </source>
</evidence>
<dbReference type="EMBL" id="CAJPWZ010002563">
    <property type="protein sequence ID" value="CAG2240489.1"/>
    <property type="molecule type" value="Genomic_DNA"/>
</dbReference>
<organism evidence="5 6">
    <name type="scientific">Mytilus edulis</name>
    <name type="common">Blue mussel</name>
    <dbReference type="NCBI Taxonomy" id="6550"/>
    <lineage>
        <taxon>Eukaryota</taxon>
        <taxon>Metazoa</taxon>
        <taxon>Spiralia</taxon>
        <taxon>Lophotrochozoa</taxon>
        <taxon>Mollusca</taxon>
        <taxon>Bivalvia</taxon>
        <taxon>Autobranchia</taxon>
        <taxon>Pteriomorphia</taxon>
        <taxon>Mytilida</taxon>
        <taxon>Mytiloidea</taxon>
        <taxon>Mytilidae</taxon>
        <taxon>Mytilinae</taxon>
        <taxon>Mytilus</taxon>
    </lineage>
</organism>
<dbReference type="PANTHER" id="PTHR14905:SF21">
    <property type="entry name" value="VWFA DOMAIN-CONTAINING PROTEIN"/>
    <property type="match status" value="1"/>
</dbReference>
<evidence type="ECO:0000256" key="2">
    <source>
        <dbReference type="ARBA" id="ARBA00022525"/>
    </source>
</evidence>
<evidence type="ECO:0000313" key="6">
    <source>
        <dbReference type="Proteomes" id="UP000683360"/>
    </source>
</evidence>
<reference evidence="5" key="1">
    <citation type="submission" date="2021-03" db="EMBL/GenBank/DDBJ databases">
        <authorList>
            <person name="Bekaert M."/>
        </authorList>
    </citation>
    <scope>NUCLEOTIDE SEQUENCE</scope>
</reference>
<evidence type="ECO:0000259" key="4">
    <source>
        <dbReference type="Pfam" id="PF25106"/>
    </source>
</evidence>
<evidence type="ECO:0000313" key="5">
    <source>
        <dbReference type="EMBL" id="CAG2240489.1"/>
    </source>
</evidence>
<sequence length="251" mass="27953">MFKAIRVVRIAVADTQENKRSVAYVHCHADQIKLGVKGRRLMSVASPNQDTCIDMNDITRGCRNNLLVNTTLASGYHHGRGNVKPPTTGILKLLGNKTFDSIFHIKVRKHVSLAFAVDITGSMSQEIAAVKERIIQLVTTIELSLNDSTVIAFTDADAKDAYRIDELTKAALAKNIKITILKTGQCNRRKRRSSKRSVSTSEVILETLKWTANEQHERAVFVDKTVQVLKISIKGGQDWKMLISAILMVKL</sequence>
<dbReference type="Pfam" id="PF25106">
    <property type="entry name" value="VWA_4"/>
    <property type="match status" value="1"/>
</dbReference>
<name>A0A8S3UAC2_MYTED</name>
<keyword evidence="3" id="KW-0732">Signal</keyword>
<proteinExistence type="predicted"/>
<dbReference type="InterPro" id="IPR052577">
    <property type="entry name" value="VWA7"/>
</dbReference>
<keyword evidence="2" id="KW-0964">Secreted</keyword>
<dbReference type="Proteomes" id="UP000683360">
    <property type="component" value="Unassembled WGS sequence"/>
</dbReference>
<dbReference type="InterPro" id="IPR056861">
    <property type="entry name" value="HMCN1-like_VWA"/>
</dbReference>
<dbReference type="AlphaFoldDB" id="A0A8S3UAC2"/>
<comment type="caution">
    <text evidence="5">The sequence shown here is derived from an EMBL/GenBank/DDBJ whole genome shotgun (WGS) entry which is preliminary data.</text>
</comment>
<protein>
    <recommendedName>
        <fullName evidence="4">Hemicentin-1-like von Willebrand factor A domain-containing protein</fullName>
    </recommendedName>
</protein>
<gene>
    <name evidence="5" type="ORF">MEDL_52798</name>
</gene>
<accession>A0A8S3UAC2</accession>